<gene>
    <name evidence="2" type="ORF">RUMCAL_00277</name>
</gene>
<name>U2KYM4_9FIRM</name>
<comment type="caution">
    <text evidence="2">The sequence shown here is derived from an EMBL/GenBank/DDBJ whole genome shotgun (WGS) entry which is preliminary data.</text>
</comment>
<dbReference type="PIRSF" id="PIRSF006639">
    <property type="entry name" value="UCP006639_pph"/>
    <property type="match status" value="1"/>
</dbReference>
<dbReference type="HOGENOM" id="CLU_130333_1_1_9"/>
<dbReference type="Pfam" id="PF03819">
    <property type="entry name" value="MazG"/>
    <property type="match status" value="1"/>
</dbReference>
<evidence type="ECO:0000259" key="1">
    <source>
        <dbReference type="Pfam" id="PF03819"/>
    </source>
</evidence>
<reference evidence="2 3" key="1">
    <citation type="submission" date="2013-07" db="EMBL/GenBank/DDBJ databases">
        <authorList>
            <person name="Weinstock G."/>
            <person name="Sodergren E."/>
            <person name="Wylie T."/>
            <person name="Fulton L."/>
            <person name="Fulton R."/>
            <person name="Fronick C."/>
            <person name="O'Laughlin M."/>
            <person name="Godfrey J."/>
            <person name="Miner T."/>
            <person name="Herter B."/>
            <person name="Appelbaum E."/>
            <person name="Cordes M."/>
            <person name="Lek S."/>
            <person name="Wollam A."/>
            <person name="Pepin K.H."/>
            <person name="Palsikar V.B."/>
            <person name="Mitreva M."/>
            <person name="Wilson R.K."/>
        </authorList>
    </citation>
    <scope>NUCLEOTIDE SEQUENCE [LARGE SCALE GENOMIC DNA]</scope>
    <source>
        <strain evidence="2 3">ATCC 27760</strain>
    </source>
</reference>
<sequence>MERIDTFKIYQERAMRTCSIPYNLRNDMLCHAVFGLTSEAGEVAGILQKSYQGHEFDVNHIKKELGDCLWMIAEACEALHLDMADVATTNIEKLKARYPDGFDPYKSLHRKEGDI</sequence>
<protein>
    <submittedName>
        <fullName evidence="2">MazG nucleotide pyrophosphohydrolase domain protein</fullName>
    </submittedName>
</protein>
<dbReference type="InterPro" id="IPR004518">
    <property type="entry name" value="MazG-like_dom"/>
</dbReference>
<proteinExistence type="predicted"/>
<organism evidence="2 3">
    <name type="scientific">Ruminococcus callidus ATCC 27760</name>
    <dbReference type="NCBI Taxonomy" id="411473"/>
    <lineage>
        <taxon>Bacteria</taxon>
        <taxon>Bacillati</taxon>
        <taxon>Bacillota</taxon>
        <taxon>Clostridia</taxon>
        <taxon>Eubacteriales</taxon>
        <taxon>Oscillospiraceae</taxon>
        <taxon>Ruminococcus</taxon>
    </lineage>
</organism>
<feature type="domain" description="NTP pyrophosphohydrolase MazG-like" evidence="1">
    <location>
        <begin position="36"/>
        <end position="102"/>
    </location>
</feature>
<dbReference type="GO" id="GO:0016787">
    <property type="term" value="F:hydrolase activity"/>
    <property type="evidence" value="ECO:0007669"/>
    <property type="project" value="UniProtKB-KW"/>
</dbReference>
<dbReference type="SUPFAM" id="SSF101386">
    <property type="entry name" value="all-alpha NTP pyrophosphatases"/>
    <property type="match status" value="1"/>
</dbReference>
<dbReference type="Gene3D" id="1.10.287.1080">
    <property type="entry name" value="MazG-like"/>
    <property type="match status" value="1"/>
</dbReference>
<keyword evidence="3" id="KW-1185">Reference proteome</keyword>
<accession>U2KYM4</accession>
<dbReference type="EMBL" id="AWVF01000031">
    <property type="protein sequence ID" value="ERJ97205.1"/>
    <property type="molecule type" value="Genomic_DNA"/>
</dbReference>
<dbReference type="STRING" id="411473.RUMCAL_00277"/>
<evidence type="ECO:0000313" key="2">
    <source>
        <dbReference type="EMBL" id="ERJ97205.1"/>
    </source>
</evidence>
<dbReference type="CDD" id="cd11541">
    <property type="entry name" value="NTP-PPase_u4"/>
    <property type="match status" value="1"/>
</dbReference>
<dbReference type="AlphaFoldDB" id="U2KYM4"/>
<dbReference type="InterPro" id="IPR011379">
    <property type="entry name" value="MazG-related_GP37"/>
</dbReference>
<evidence type="ECO:0000313" key="3">
    <source>
        <dbReference type="Proteomes" id="UP000016662"/>
    </source>
</evidence>
<keyword evidence="2" id="KW-0378">Hydrolase</keyword>
<dbReference type="OrthoDB" id="350573at2"/>
<dbReference type="PATRIC" id="fig|411473.3.peg.228"/>
<dbReference type="RefSeq" id="WP_021681882.1">
    <property type="nucleotide sequence ID" value="NZ_KI260389.1"/>
</dbReference>
<dbReference type="Proteomes" id="UP000016662">
    <property type="component" value="Unassembled WGS sequence"/>
</dbReference>
<dbReference type="eggNOG" id="COG1694">
    <property type="taxonomic scope" value="Bacteria"/>
</dbReference>